<feature type="transmembrane region" description="Helical" evidence="2">
    <location>
        <begin position="136"/>
        <end position="155"/>
    </location>
</feature>
<feature type="region of interest" description="Disordered" evidence="1">
    <location>
        <begin position="291"/>
        <end position="320"/>
    </location>
</feature>
<feature type="transmembrane region" description="Helical" evidence="2">
    <location>
        <begin position="175"/>
        <end position="198"/>
    </location>
</feature>
<feature type="compositionally biased region" description="Polar residues" evidence="1">
    <location>
        <begin position="291"/>
        <end position="301"/>
    </location>
</feature>
<feature type="transmembrane region" description="Helical" evidence="2">
    <location>
        <begin position="98"/>
        <end position="124"/>
    </location>
</feature>
<evidence type="ECO:0008006" key="5">
    <source>
        <dbReference type="Google" id="ProtNLM"/>
    </source>
</evidence>
<feature type="transmembrane region" description="Helical" evidence="2">
    <location>
        <begin position="219"/>
        <end position="240"/>
    </location>
</feature>
<feature type="transmembrane region" description="Helical" evidence="2">
    <location>
        <begin position="21"/>
        <end position="39"/>
    </location>
</feature>
<accession>A0A284R8T4</accession>
<name>A0A284R8T4_ARMOS</name>
<feature type="transmembrane region" description="Helical" evidence="2">
    <location>
        <begin position="252"/>
        <end position="270"/>
    </location>
</feature>
<dbReference type="EMBL" id="FUEG01000005">
    <property type="protein sequence ID" value="SJL05141.1"/>
    <property type="molecule type" value="Genomic_DNA"/>
</dbReference>
<reference evidence="4" key="1">
    <citation type="journal article" date="2017" name="Nat. Ecol. Evol.">
        <title>Genome expansion and lineage-specific genetic innovations in the forest pathogenic fungi Armillaria.</title>
        <authorList>
            <person name="Sipos G."/>
            <person name="Prasanna A.N."/>
            <person name="Walter M.C."/>
            <person name="O'Connor E."/>
            <person name="Balint B."/>
            <person name="Krizsan K."/>
            <person name="Kiss B."/>
            <person name="Hess J."/>
            <person name="Varga T."/>
            <person name="Slot J."/>
            <person name="Riley R."/>
            <person name="Boka B."/>
            <person name="Rigling D."/>
            <person name="Barry K."/>
            <person name="Lee J."/>
            <person name="Mihaltcheva S."/>
            <person name="LaButti K."/>
            <person name="Lipzen A."/>
            <person name="Waldron R."/>
            <person name="Moloney N.M."/>
            <person name="Sperisen C."/>
            <person name="Kredics L."/>
            <person name="Vagvoelgyi C."/>
            <person name="Patrignani A."/>
            <person name="Fitzpatrick D."/>
            <person name="Nagy I."/>
            <person name="Doyle S."/>
            <person name="Anderson J.B."/>
            <person name="Grigoriev I.V."/>
            <person name="Gueldener U."/>
            <person name="Muensterkoetter M."/>
            <person name="Nagy L.G."/>
        </authorList>
    </citation>
    <scope>NUCLEOTIDE SEQUENCE [LARGE SCALE GENOMIC DNA]</scope>
    <source>
        <strain evidence="4">C18/9</strain>
    </source>
</reference>
<keyword evidence="4" id="KW-1185">Reference proteome</keyword>
<dbReference type="OMA" id="QWLTVYL"/>
<protein>
    <recommendedName>
        <fullName evidence="5">Integral membrane protein</fullName>
    </recommendedName>
</protein>
<evidence type="ECO:0000256" key="2">
    <source>
        <dbReference type="SAM" id="Phobius"/>
    </source>
</evidence>
<feature type="transmembrane region" description="Helical" evidence="2">
    <location>
        <begin position="51"/>
        <end position="78"/>
    </location>
</feature>
<keyword evidence="2" id="KW-0812">Transmembrane</keyword>
<dbReference type="OrthoDB" id="3265004at2759"/>
<keyword evidence="2" id="KW-0472">Membrane</keyword>
<proteinExistence type="predicted"/>
<dbReference type="Proteomes" id="UP000219338">
    <property type="component" value="Unassembled WGS sequence"/>
</dbReference>
<evidence type="ECO:0000256" key="1">
    <source>
        <dbReference type="SAM" id="MobiDB-lite"/>
    </source>
</evidence>
<keyword evidence="2" id="KW-1133">Transmembrane helix</keyword>
<gene>
    <name evidence="3" type="ORF">ARMOST_08514</name>
</gene>
<dbReference type="AlphaFoldDB" id="A0A284R8T4"/>
<organism evidence="3 4">
    <name type="scientific">Armillaria ostoyae</name>
    <name type="common">Armillaria root rot fungus</name>
    <dbReference type="NCBI Taxonomy" id="47428"/>
    <lineage>
        <taxon>Eukaryota</taxon>
        <taxon>Fungi</taxon>
        <taxon>Dikarya</taxon>
        <taxon>Basidiomycota</taxon>
        <taxon>Agaricomycotina</taxon>
        <taxon>Agaricomycetes</taxon>
        <taxon>Agaricomycetidae</taxon>
        <taxon>Agaricales</taxon>
        <taxon>Marasmiineae</taxon>
        <taxon>Physalacriaceae</taxon>
        <taxon>Armillaria</taxon>
    </lineage>
</organism>
<evidence type="ECO:0000313" key="3">
    <source>
        <dbReference type="EMBL" id="SJL05141.1"/>
    </source>
</evidence>
<evidence type="ECO:0000313" key="4">
    <source>
        <dbReference type="Proteomes" id="UP000219338"/>
    </source>
</evidence>
<sequence>MSDEDYIPFLEPTFNATLLEVFFHGIYTCTLAVTLWAIASNKERRTKARTTMVVIIVILYMSTSVWVAIQWSFAQYAFVKNGETFATTWNALNSGTSIPWLVTHWSSGITSGLTTSIADAIMIWRCWVIWGGRYEIIALPTLLLSSQNVFGWLALLDNIHSPTSDDQVKVGMEEIQWLTVYLSLSLGTTLFCTILIIYRIIRVGRSSDSVGAYRRVIEIVVESASLYAVSLIFWMAFNLLRDNRANVYPEAAYVSITGIAPTLIVGRVASGQARPSDSWKSKNTISTIQFGGHSAPQSESVSAEEGAVNNGHEIKPEVDGLEIDGNRARDSVFGSGRRVTIDLERN</sequence>